<dbReference type="RefSeq" id="WP_157841342.1">
    <property type="nucleotide sequence ID" value="NZ_CP113864.1"/>
</dbReference>
<name>A0ABY7BGV3_9FIRM</name>
<evidence type="ECO:0000313" key="2">
    <source>
        <dbReference type="EMBL" id="WAM30579.1"/>
    </source>
</evidence>
<keyword evidence="1" id="KW-1133">Transmembrane helix</keyword>
<dbReference type="Proteomes" id="UP001164745">
    <property type="component" value="Chromosome"/>
</dbReference>
<dbReference type="EMBL" id="CP113864">
    <property type="protein sequence ID" value="WAM30579.1"/>
    <property type="molecule type" value="Genomic_DNA"/>
</dbReference>
<evidence type="ECO:0000256" key="1">
    <source>
        <dbReference type="SAM" id="Phobius"/>
    </source>
</evidence>
<gene>
    <name evidence="2" type="ORF">OTJ99_001341</name>
</gene>
<evidence type="ECO:0000313" key="3">
    <source>
        <dbReference type="Proteomes" id="UP001164745"/>
    </source>
</evidence>
<protein>
    <submittedName>
        <fullName evidence="2">Uncharacterized protein</fullName>
    </submittedName>
</protein>
<keyword evidence="3" id="KW-1185">Reference proteome</keyword>
<reference evidence="2" key="1">
    <citation type="submission" date="2022-12" db="EMBL/GenBank/DDBJ databases">
        <authorList>
            <person name="Bing R.G."/>
            <person name="Willard D.J."/>
            <person name="Manesh M.J.H."/>
            <person name="Laemthong T."/>
            <person name="Crosby J.R."/>
            <person name="Kelly R.M."/>
        </authorList>
    </citation>
    <scope>NUCLEOTIDE SEQUENCE</scope>
    <source>
        <strain evidence="2">DSM 8991</strain>
    </source>
</reference>
<sequence length="55" mass="6676">MIRNRLFDEFFNTMIKNELSRFFVKIAIFFFILVAAYHIGRIIGRLIYDIFKSII</sequence>
<organism evidence="2 3">
    <name type="scientific">Caldicellulosiruptor naganoensis</name>
    <dbReference type="NCBI Taxonomy" id="29324"/>
    <lineage>
        <taxon>Bacteria</taxon>
        <taxon>Bacillati</taxon>
        <taxon>Bacillota</taxon>
        <taxon>Bacillota incertae sedis</taxon>
        <taxon>Caldicellulosiruptorales</taxon>
        <taxon>Caldicellulosiruptoraceae</taxon>
        <taxon>Caldicellulosiruptor</taxon>
    </lineage>
</organism>
<feature type="transmembrane region" description="Helical" evidence="1">
    <location>
        <begin position="22"/>
        <end position="40"/>
    </location>
</feature>
<proteinExistence type="predicted"/>
<accession>A0ABY7BGV3</accession>
<keyword evidence="1" id="KW-0812">Transmembrane</keyword>
<keyword evidence="1" id="KW-0472">Membrane</keyword>